<feature type="signal peptide" evidence="16">
    <location>
        <begin position="1"/>
        <end position="20"/>
    </location>
</feature>
<evidence type="ECO:0000259" key="17">
    <source>
        <dbReference type="SMART" id="SM00062"/>
    </source>
</evidence>
<evidence type="ECO:0000256" key="7">
    <source>
        <dbReference type="ARBA" id="ARBA00023065"/>
    </source>
</evidence>
<dbReference type="InterPro" id="IPR017103">
    <property type="entry name" value="Iontropic_Glu_rcpt_pln"/>
</dbReference>
<dbReference type="PANTHER" id="PTHR18966">
    <property type="entry name" value="IONOTROPIC GLUTAMATE RECEPTOR"/>
    <property type="match status" value="1"/>
</dbReference>
<evidence type="ECO:0000256" key="5">
    <source>
        <dbReference type="ARBA" id="ARBA00022729"/>
    </source>
</evidence>
<evidence type="ECO:0000256" key="10">
    <source>
        <dbReference type="ARBA" id="ARBA00023180"/>
    </source>
</evidence>
<dbReference type="SMART" id="SM00062">
    <property type="entry name" value="PBPb"/>
    <property type="match status" value="1"/>
</dbReference>
<evidence type="ECO:0000256" key="12">
    <source>
        <dbReference type="ARBA" id="ARBA00023303"/>
    </source>
</evidence>
<keyword evidence="12 13" id="KW-0407">Ion channel</keyword>
<evidence type="ECO:0000256" key="16">
    <source>
        <dbReference type="SAM" id="SignalP"/>
    </source>
</evidence>
<feature type="transmembrane region" description="Helical" evidence="15">
    <location>
        <begin position="591"/>
        <end position="609"/>
    </location>
</feature>
<dbReference type="FunFam" id="3.40.190.10:FF:000175">
    <property type="entry name" value="Glutamate receptor"/>
    <property type="match status" value="1"/>
</dbReference>
<dbReference type="InterPro" id="IPR001638">
    <property type="entry name" value="Solute-binding_3/MltF_N"/>
</dbReference>
<dbReference type="Proteomes" id="UP000006038">
    <property type="component" value="Chromosome 4"/>
</dbReference>
<dbReference type="SUPFAM" id="SSF53850">
    <property type="entry name" value="Periplasmic binding protein-like II"/>
    <property type="match status" value="1"/>
</dbReference>
<feature type="transmembrane region" description="Helical" evidence="15">
    <location>
        <begin position="621"/>
        <end position="639"/>
    </location>
</feature>
<evidence type="ECO:0000256" key="15">
    <source>
        <dbReference type="SAM" id="Phobius"/>
    </source>
</evidence>
<keyword evidence="10" id="KW-0325">Glycoprotein</keyword>
<dbReference type="InterPro" id="IPR044440">
    <property type="entry name" value="GABAb_receptor_plant_PBP1"/>
</dbReference>
<dbReference type="GO" id="GO:0015276">
    <property type="term" value="F:ligand-gated monoatomic ion channel activity"/>
    <property type="evidence" value="ECO:0007669"/>
    <property type="project" value="InterPro"/>
</dbReference>
<evidence type="ECO:0000256" key="14">
    <source>
        <dbReference type="SAM" id="MobiDB-lite"/>
    </source>
</evidence>
<keyword evidence="20" id="KW-1185">Reference proteome</keyword>
<dbReference type="Gene3D" id="1.10.287.70">
    <property type="match status" value="1"/>
</dbReference>
<dbReference type="GO" id="GO:0016020">
    <property type="term" value="C:membrane"/>
    <property type="evidence" value="ECO:0007669"/>
    <property type="project" value="UniProtKB-SubCell"/>
</dbReference>
<evidence type="ECO:0000313" key="20">
    <source>
        <dbReference type="Proteomes" id="UP000006038"/>
    </source>
</evidence>
<dbReference type="Pfam" id="PF01094">
    <property type="entry name" value="ANF_receptor"/>
    <property type="match status" value="1"/>
</dbReference>
<dbReference type="Gramene" id="OB04G30000.1">
    <property type="protein sequence ID" value="OB04G30000.1"/>
    <property type="gene ID" value="OB04G30000"/>
</dbReference>
<evidence type="ECO:0000256" key="13">
    <source>
        <dbReference type="PIRNR" id="PIRNR037090"/>
    </source>
</evidence>
<evidence type="ECO:0000256" key="9">
    <source>
        <dbReference type="ARBA" id="ARBA00023170"/>
    </source>
</evidence>
<dbReference type="FunFam" id="1.10.287.70:FF:000037">
    <property type="entry name" value="Glutamate receptor"/>
    <property type="match status" value="1"/>
</dbReference>
<dbReference type="Gene3D" id="3.40.190.10">
    <property type="entry name" value="Periplasmic binding protein-like II"/>
    <property type="match status" value="3"/>
</dbReference>
<dbReference type="SUPFAM" id="SSF53822">
    <property type="entry name" value="Periplasmic binding protein-like I"/>
    <property type="match status" value="1"/>
</dbReference>
<feature type="compositionally biased region" description="Polar residues" evidence="14">
    <location>
        <begin position="926"/>
        <end position="935"/>
    </location>
</feature>
<keyword evidence="6 15" id="KW-1133">Transmembrane helix</keyword>
<feature type="transmembrane region" description="Helical" evidence="15">
    <location>
        <begin position="833"/>
        <end position="855"/>
    </location>
</feature>
<evidence type="ECO:0000313" key="19">
    <source>
        <dbReference type="EnsemblPlants" id="OB04G30000.1"/>
    </source>
</evidence>
<keyword evidence="5 16" id="KW-0732">Signal</keyword>
<dbReference type="FunFam" id="3.40.190.10:FF:000054">
    <property type="entry name" value="Glutamate receptor"/>
    <property type="match status" value="1"/>
</dbReference>
<dbReference type="InterPro" id="IPR001320">
    <property type="entry name" value="Iontro_rcpt_C"/>
</dbReference>
<dbReference type="CDD" id="cd19990">
    <property type="entry name" value="PBP1_GABAb_receptor_plant"/>
    <property type="match status" value="1"/>
</dbReference>
<feature type="domain" description="Ionotropic glutamate receptor C-terminal" evidence="18">
    <location>
        <begin position="470"/>
        <end position="811"/>
    </location>
</feature>
<accession>J3M0S5</accession>
<dbReference type="GO" id="GO:0007165">
    <property type="term" value="P:signal transduction"/>
    <property type="evidence" value="ECO:0007669"/>
    <property type="project" value="UniProtKB-ARBA"/>
</dbReference>
<keyword evidence="9 13" id="KW-0675">Receptor</keyword>
<evidence type="ECO:0000256" key="1">
    <source>
        <dbReference type="ARBA" id="ARBA00004141"/>
    </source>
</evidence>
<dbReference type="Pfam" id="PF10613">
    <property type="entry name" value="Lig_chan-Glu_bd"/>
    <property type="match status" value="1"/>
</dbReference>
<dbReference type="HOGENOM" id="CLU_007358_0_1_1"/>
<keyword evidence="8 13" id="KW-0472">Membrane</keyword>
<comment type="similarity">
    <text evidence="2 13">Belongs to the glutamate-gated ion channel (TC 1.A.10.1) family.</text>
</comment>
<keyword evidence="3 13" id="KW-0813">Transport</keyword>
<dbReference type="PIRSF" id="PIRSF037090">
    <property type="entry name" value="Iontro_Glu-like_rcpt_pln"/>
    <property type="match status" value="1"/>
</dbReference>
<dbReference type="EnsemblPlants" id="OB04G30000.1">
    <property type="protein sequence ID" value="OB04G30000.1"/>
    <property type="gene ID" value="OB04G30000"/>
</dbReference>
<dbReference type="SMART" id="SM00079">
    <property type="entry name" value="PBPe"/>
    <property type="match status" value="1"/>
</dbReference>
<dbReference type="eggNOG" id="KOG1052">
    <property type="taxonomic scope" value="Eukaryota"/>
</dbReference>
<feature type="transmembrane region" description="Helical" evidence="15">
    <location>
        <begin position="651"/>
        <end position="675"/>
    </location>
</feature>
<comment type="function">
    <text evidence="13">Glutamate-gated receptor that probably acts as non-selective cation channel.</text>
</comment>
<reference evidence="19" key="2">
    <citation type="submission" date="2013-04" db="UniProtKB">
        <authorList>
            <consortium name="EnsemblPlants"/>
        </authorList>
    </citation>
    <scope>IDENTIFICATION</scope>
</reference>
<evidence type="ECO:0000256" key="3">
    <source>
        <dbReference type="ARBA" id="ARBA00022448"/>
    </source>
</evidence>
<dbReference type="GO" id="GO:0009611">
    <property type="term" value="P:response to wounding"/>
    <property type="evidence" value="ECO:0007669"/>
    <property type="project" value="UniProtKB-ARBA"/>
</dbReference>
<dbReference type="InterPro" id="IPR028082">
    <property type="entry name" value="Peripla_BP_I"/>
</dbReference>
<comment type="subcellular location">
    <subcellularLocation>
        <location evidence="1">Membrane</location>
        <topology evidence="1">Multi-pass membrane protein</topology>
    </subcellularLocation>
</comment>
<dbReference type="InterPro" id="IPR015683">
    <property type="entry name" value="Ionotropic_Glu_rcpt"/>
</dbReference>
<dbReference type="OMA" id="QCKFRVI"/>
<dbReference type="CDD" id="cd13686">
    <property type="entry name" value="GluR_Plant"/>
    <property type="match status" value="1"/>
</dbReference>
<evidence type="ECO:0000256" key="2">
    <source>
        <dbReference type="ARBA" id="ARBA00008685"/>
    </source>
</evidence>
<dbReference type="InterPro" id="IPR019594">
    <property type="entry name" value="Glu/Gly-bd"/>
</dbReference>
<evidence type="ECO:0000256" key="6">
    <source>
        <dbReference type="ARBA" id="ARBA00022989"/>
    </source>
</evidence>
<dbReference type="Pfam" id="PF00060">
    <property type="entry name" value="Lig_chan"/>
    <property type="match status" value="1"/>
</dbReference>
<protein>
    <recommendedName>
        <fullName evidence="13">Glutamate receptor</fullName>
    </recommendedName>
</protein>
<evidence type="ECO:0000256" key="4">
    <source>
        <dbReference type="ARBA" id="ARBA00022692"/>
    </source>
</evidence>
<sequence>MKFIFHLFGILCCLCSCAQSKTMSRRPDSVSIGAQFARNSTIGRVAAVAVAAAINDINNDSSILPGTKLDVRMHDSSCNRFLGIVQALQFMEKDTVAIIGPLSSTTAHVLSHLANELHVPLMSFSATDPTLSSLEYPFFVRTTVSDQFQMTAIADLVQYYGWKQVTTIFVDNDYGRNGISSLGDELSKRRSKILYKAAFRPGATNNEIADVLIKVAMMESRVIILHANPDSGLVVFQQALKLGMTSSGYVWIATDWLTSYLDPSVHLDFGLLSTMQGILTLRHHTENTRRKSMLYSKWNELLKEDSGHSRFLLSTYGLYAYDTVWVLAHALDAFFNKGGNISFSPDPKLHEISGGGLNLDALSIFDGGQLLLESIYQVNFMGATGPVRFDSGGNLIQPAYDIVNIVGSGLRTIGYWSNYSGLSVISPETLYMKPANRARESQKLHDVIWPGDTIKRPRGWVFPNNGNELRIGVPNRVSYRQFVSADSETGMVRGFCIDVFVAATNLLAYPVPYRLIPFGNGSENPSYMELINKILTDDFDAVIGDVAIVTNRTKVVDFTQPYVESGLVVLTSVKPQSSNGWAFLQPFTNKMWAVTGLFFLIIGTVVWMLEHRINDDFRGPPAKQIITVFWFSFSTLFFAHREDTRSTLGRFVIIIWLFVVLIIQSSYTASLTSILTVQQLTSPITGIDSLITSDVPIGFQVGSFAENYLAQELGIAHSRLKALGSPDEYRNALELGPSKGGVAAIVDERPYIELFLHQNPNFAVVGSEFTKSGWGFAFPRDSPLSVDLSTAILELSENGDLQRIHDKWLASDMSSMSQPNEDSDRLQVYSFSALFLICGLACVFALAIHACNLFYQYSRHASEDPAALQPATGDGGGRSLSRRSKLQSFLSFADSREADIRTASKERAAALGGSGGSMSGVSFTSNGSTSTTASC</sequence>
<evidence type="ECO:0000259" key="18">
    <source>
        <dbReference type="SMART" id="SM00079"/>
    </source>
</evidence>
<keyword evidence="4 15" id="KW-0812">Transmembrane</keyword>
<proteinExistence type="inferred from homology"/>
<evidence type="ECO:0000256" key="8">
    <source>
        <dbReference type="ARBA" id="ARBA00023136"/>
    </source>
</evidence>
<reference evidence="19" key="1">
    <citation type="journal article" date="2013" name="Nat. Commun.">
        <title>Whole-genome sequencing of Oryza brachyantha reveals mechanisms underlying Oryza genome evolution.</title>
        <authorList>
            <person name="Chen J."/>
            <person name="Huang Q."/>
            <person name="Gao D."/>
            <person name="Wang J."/>
            <person name="Lang Y."/>
            <person name="Liu T."/>
            <person name="Li B."/>
            <person name="Bai Z."/>
            <person name="Luis Goicoechea J."/>
            <person name="Liang C."/>
            <person name="Chen C."/>
            <person name="Zhang W."/>
            <person name="Sun S."/>
            <person name="Liao Y."/>
            <person name="Zhang X."/>
            <person name="Yang L."/>
            <person name="Song C."/>
            <person name="Wang M."/>
            <person name="Shi J."/>
            <person name="Liu G."/>
            <person name="Liu J."/>
            <person name="Zhou H."/>
            <person name="Zhou W."/>
            <person name="Yu Q."/>
            <person name="An N."/>
            <person name="Chen Y."/>
            <person name="Cai Q."/>
            <person name="Wang B."/>
            <person name="Liu B."/>
            <person name="Min J."/>
            <person name="Huang Y."/>
            <person name="Wu H."/>
            <person name="Li Z."/>
            <person name="Zhang Y."/>
            <person name="Yin Y."/>
            <person name="Song W."/>
            <person name="Jiang J."/>
            <person name="Jackson S.A."/>
            <person name="Wing R.A."/>
            <person name="Wang J."/>
            <person name="Chen M."/>
        </authorList>
    </citation>
    <scope>NUCLEOTIDE SEQUENCE [LARGE SCALE GENOMIC DNA]</scope>
    <source>
        <strain evidence="19">cv. IRGC 101232</strain>
    </source>
</reference>
<dbReference type="Gene3D" id="3.40.50.2300">
    <property type="match status" value="2"/>
</dbReference>
<dbReference type="InterPro" id="IPR001828">
    <property type="entry name" value="ANF_lig-bd_rcpt"/>
</dbReference>
<name>J3M0S5_ORYBR</name>
<organism evidence="19">
    <name type="scientific">Oryza brachyantha</name>
    <name type="common">malo sina</name>
    <dbReference type="NCBI Taxonomy" id="4533"/>
    <lineage>
        <taxon>Eukaryota</taxon>
        <taxon>Viridiplantae</taxon>
        <taxon>Streptophyta</taxon>
        <taxon>Embryophyta</taxon>
        <taxon>Tracheophyta</taxon>
        <taxon>Spermatophyta</taxon>
        <taxon>Magnoliopsida</taxon>
        <taxon>Liliopsida</taxon>
        <taxon>Poales</taxon>
        <taxon>Poaceae</taxon>
        <taxon>BOP clade</taxon>
        <taxon>Oryzoideae</taxon>
        <taxon>Oryzeae</taxon>
        <taxon>Oryzinae</taxon>
        <taxon>Oryza</taxon>
    </lineage>
</organism>
<dbReference type="GO" id="GO:1901701">
    <property type="term" value="P:cellular response to oxygen-containing compound"/>
    <property type="evidence" value="ECO:0007669"/>
    <property type="project" value="UniProtKB-ARBA"/>
</dbReference>
<feature type="chain" id="PRO_5003774479" description="Glutamate receptor" evidence="16">
    <location>
        <begin position="21"/>
        <end position="935"/>
    </location>
</feature>
<evidence type="ECO:0000256" key="11">
    <source>
        <dbReference type="ARBA" id="ARBA00023286"/>
    </source>
</evidence>
<feature type="region of interest" description="Disordered" evidence="14">
    <location>
        <begin position="910"/>
        <end position="935"/>
    </location>
</feature>
<keyword evidence="7 13" id="KW-0406">Ion transport</keyword>
<keyword evidence="11 13" id="KW-1071">Ligand-gated ion channel</keyword>
<dbReference type="AlphaFoldDB" id="J3M0S5"/>
<feature type="domain" description="Solute-binding protein family 3/N-terminal" evidence="17">
    <location>
        <begin position="468"/>
        <end position="812"/>
    </location>
</feature>
<dbReference type="FunFam" id="3.40.50.2300:FF:000081">
    <property type="entry name" value="Glutamate receptor"/>
    <property type="match status" value="1"/>
</dbReference>